<protein>
    <recommendedName>
        <fullName evidence="2">Nudix hydrolase domain-containing protein</fullName>
    </recommendedName>
</protein>
<feature type="non-terminal residue" evidence="1">
    <location>
        <position position="1"/>
    </location>
</feature>
<name>X1MG04_9ZZZZ</name>
<accession>X1MG04</accession>
<evidence type="ECO:0000313" key="1">
    <source>
        <dbReference type="EMBL" id="GAI13625.1"/>
    </source>
</evidence>
<comment type="caution">
    <text evidence="1">The sequence shown here is derived from an EMBL/GenBank/DDBJ whole genome shotgun (WGS) entry which is preliminary data.</text>
</comment>
<organism evidence="1">
    <name type="scientific">marine sediment metagenome</name>
    <dbReference type="NCBI Taxonomy" id="412755"/>
    <lineage>
        <taxon>unclassified sequences</taxon>
        <taxon>metagenomes</taxon>
        <taxon>ecological metagenomes</taxon>
    </lineage>
</organism>
<dbReference type="AlphaFoldDB" id="X1MG04"/>
<reference evidence="1" key="1">
    <citation type="journal article" date="2014" name="Front. Microbiol.">
        <title>High frequency of phylogenetically diverse reductive dehalogenase-homologous genes in deep subseafloor sedimentary metagenomes.</title>
        <authorList>
            <person name="Kawai M."/>
            <person name="Futagami T."/>
            <person name="Toyoda A."/>
            <person name="Takaki Y."/>
            <person name="Nishi S."/>
            <person name="Hori S."/>
            <person name="Arai W."/>
            <person name="Tsubouchi T."/>
            <person name="Morono Y."/>
            <person name="Uchiyama I."/>
            <person name="Ito T."/>
            <person name="Fujiyama A."/>
            <person name="Inagaki F."/>
            <person name="Takami H."/>
        </authorList>
    </citation>
    <scope>NUCLEOTIDE SEQUENCE</scope>
    <source>
        <strain evidence="1">Expedition CK06-06</strain>
    </source>
</reference>
<sequence>YLFHIKDRGKIKIDWEHKETRWIDPKDIGNYQTVPMLKETLARVI</sequence>
<evidence type="ECO:0008006" key="2">
    <source>
        <dbReference type="Google" id="ProtNLM"/>
    </source>
</evidence>
<gene>
    <name evidence="1" type="ORF">S06H3_20371</name>
</gene>
<dbReference type="EMBL" id="BARV01010544">
    <property type="protein sequence ID" value="GAI13625.1"/>
    <property type="molecule type" value="Genomic_DNA"/>
</dbReference>
<proteinExistence type="predicted"/>